<dbReference type="RefSeq" id="WP_337312754.1">
    <property type="nucleotide sequence ID" value="NZ_JAEKNS010000124.1"/>
</dbReference>
<dbReference type="PRINTS" id="PR00111">
    <property type="entry name" value="ABHYDROLASE"/>
</dbReference>
<dbReference type="InterPro" id="IPR029058">
    <property type="entry name" value="AB_hydrolase_fold"/>
</dbReference>
<dbReference type="Proteomes" id="UP000248724">
    <property type="component" value="Unassembled WGS sequence"/>
</dbReference>
<evidence type="ECO:0000313" key="5">
    <source>
        <dbReference type="Proteomes" id="UP000606991"/>
    </source>
</evidence>
<dbReference type="GO" id="GO:0016787">
    <property type="term" value="F:hydrolase activity"/>
    <property type="evidence" value="ECO:0007669"/>
    <property type="project" value="UniProtKB-KW"/>
</dbReference>
<accession>A0A934K1H1</accession>
<dbReference type="InterPro" id="IPR000073">
    <property type="entry name" value="AB_hydrolase_1"/>
</dbReference>
<evidence type="ECO:0000313" key="2">
    <source>
        <dbReference type="EMBL" id="MBJ7595547.1"/>
    </source>
</evidence>
<feature type="domain" description="AB hydrolase-1" evidence="1">
    <location>
        <begin position="23"/>
        <end position="276"/>
    </location>
</feature>
<name>A0A2W5ZHT1_9BACT</name>
<protein>
    <submittedName>
        <fullName evidence="3">Alpha/beta hydrolase</fullName>
    </submittedName>
</protein>
<reference evidence="3 4" key="1">
    <citation type="journal article" date="2017" name="Nature">
        <title>Atmospheric trace gases support primary production in Antarctic desert surface soil.</title>
        <authorList>
            <person name="Ji M."/>
            <person name="Greening C."/>
            <person name="Vanwonterghem I."/>
            <person name="Carere C.R."/>
            <person name="Bay S.K."/>
            <person name="Steen J.A."/>
            <person name="Montgomery K."/>
            <person name="Lines T."/>
            <person name="Beardall J."/>
            <person name="van Dorst J."/>
            <person name="Snape I."/>
            <person name="Stott M.B."/>
            <person name="Hugenholtz P."/>
            <person name="Ferrari B.C."/>
        </authorList>
    </citation>
    <scope>NUCLEOTIDE SEQUENCE [LARGE SCALE GENOMIC DNA]</scope>
    <source>
        <strain evidence="3">RRmetagenome_bin12</strain>
    </source>
</reference>
<evidence type="ECO:0000259" key="1">
    <source>
        <dbReference type="Pfam" id="PF00561"/>
    </source>
</evidence>
<evidence type="ECO:0000313" key="3">
    <source>
        <dbReference type="EMBL" id="PZR82376.1"/>
    </source>
</evidence>
<dbReference type="AlphaFoldDB" id="A0A2W5ZHT1"/>
<reference evidence="2 5" key="3">
    <citation type="submission" date="2020-10" db="EMBL/GenBank/DDBJ databases">
        <title>Ca. Dormibacterota MAGs.</title>
        <authorList>
            <person name="Montgomery K."/>
        </authorList>
    </citation>
    <scope>NUCLEOTIDE SEQUENCE [LARGE SCALE GENOMIC DNA]</scope>
    <source>
        <strain evidence="2">SC8812_S17_18</strain>
    </source>
</reference>
<dbReference type="SUPFAM" id="SSF53474">
    <property type="entry name" value="alpha/beta-Hydrolases"/>
    <property type="match status" value="1"/>
</dbReference>
<dbReference type="Proteomes" id="UP000606991">
    <property type="component" value="Unassembled WGS sequence"/>
</dbReference>
<gene>
    <name evidence="3" type="ORF">DLM65_04020</name>
    <name evidence="2" type="ORF">JF886_11945</name>
</gene>
<dbReference type="Pfam" id="PF00561">
    <property type="entry name" value="Abhydrolase_1"/>
    <property type="match status" value="1"/>
</dbReference>
<dbReference type="PANTHER" id="PTHR43689">
    <property type="entry name" value="HYDROLASE"/>
    <property type="match status" value="1"/>
</dbReference>
<keyword evidence="3" id="KW-0378">Hydrolase</keyword>
<comment type="caution">
    <text evidence="3">The sequence shown here is derived from an EMBL/GenBank/DDBJ whole genome shotgun (WGS) entry which is preliminary data.</text>
</comment>
<reference evidence="3" key="2">
    <citation type="submission" date="2018-05" db="EMBL/GenBank/DDBJ databases">
        <authorList>
            <person name="Ferrari B."/>
        </authorList>
    </citation>
    <scope>NUCLEOTIDE SEQUENCE</scope>
    <source>
        <strain evidence="3">RRmetagenome_bin12</strain>
    </source>
</reference>
<dbReference type="EMBL" id="JAEKNS010000124">
    <property type="protein sequence ID" value="MBJ7595547.1"/>
    <property type="molecule type" value="Genomic_DNA"/>
</dbReference>
<dbReference type="PANTHER" id="PTHR43689:SF8">
    <property type="entry name" value="ALPHA_BETA-HYDROLASES SUPERFAMILY PROTEIN"/>
    <property type="match status" value="1"/>
</dbReference>
<accession>A0A2W5ZHT1</accession>
<organism evidence="3 4">
    <name type="scientific">Candidatus Aeolococcus gillhamiae</name>
    <dbReference type="NCBI Taxonomy" id="3127015"/>
    <lineage>
        <taxon>Bacteria</taxon>
        <taxon>Bacillati</taxon>
        <taxon>Candidatus Dormiibacterota</taxon>
        <taxon>Candidatus Dormibacteria</taxon>
        <taxon>Candidatus Aeolococcales</taxon>
        <taxon>Candidatus Aeolococcaceae</taxon>
        <taxon>Candidatus Aeolococcus</taxon>
    </lineage>
</organism>
<dbReference type="Gene3D" id="3.40.50.1820">
    <property type="entry name" value="alpha/beta hydrolase"/>
    <property type="match status" value="1"/>
</dbReference>
<sequence length="301" mass="33260">MDRELTLDVKGPIEAVDHGGTGPPMLLVHGLGGSMVNWRDVTGDLTQTHHVWSLDLIGFGRTPRAGRESTIPNNVGVVDHVAEHIGGGRPVVLVGNSMGGLISVLVASRRPHSVASLVLVDPAMPTTPGGRFPLMLAAAFVMMRTPGVGPWVVRANSRRRGAERLVDDVLRLCTVDVSRISPETREALIEQMRWRQEQEEPDRAFLEASSSLVQWLWHRDAVERHIRRVQAPTLLMHGDQDRLVMLSAAQGVATMRPDWTFRVLDNTGHIPMMERPDEFVELVDDWLGTSQPAVLASTSRR</sequence>
<evidence type="ECO:0000313" key="4">
    <source>
        <dbReference type="Proteomes" id="UP000248724"/>
    </source>
</evidence>
<dbReference type="EMBL" id="QHBU01000074">
    <property type="protein sequence ID" value="PZR82376.1"/>
    <property type="molecule type" value="Genomic_DNA"/>
</dbReference>
<proteinExistence type="predicted"/>